<name>A0AAV5WJY2_9BILA</name>
<evidence type="ECO:0000313" key="2">
    <source>
        <dbReference type="Proteomes" id="UP001432322"/>
    </source>
</evidence>
<sequence>LQMPSFVYYKAQGVATGPLREVEATALYKAGFFRPEHTFRVVNTDIWDKFHPIEYLLKHNQQDPFKEPVDQVKKKDKKETEVKLLRSSVILANELRIQEFNAVMKREGNFTLRRCSIPEDKCFDVHTEITSHIPIAVRVMYGNEWDVGRSWELSGYGRKAGDWLTAGSFIFVAPVLSEDSTNREDLVCKFPLTTMGNKIIDIYTFP</sequence>
<accession>A0AAV5WJY2</accession>
<gene>
    <name evidence="1" type="ORF">PFISCL1PPCAC_23040</name>
</gene>
<dbReference type="Proteomes" id="UP001432322">
    <property type="component" value="Unassembled WGS sequence"/>
</dbReference>
<evidence type="ECO:0000313" key="1">
    <source>
        <dbReference type="EMBL" id="GMT31743.1"/>
    </source>
</evidence>
<proteinExistence type="predicted"/>
<organism evidence="1 2">
    <name type="scientific">Pristionchus fissidentatus</name>
    <dbReference type="NCBI Taxonomy" id="1538716"/>
    <lineage>
        <taxon>Eukaryota</taxon>
        <taxon>Metazoa</taxon>
        <taxon>Ecdysozoa</taxon>
        <taxon>Nematoda</taxon>
        <taxon>Chromadorea</taxon>
        <taxon>Rhabditida</taxon>
        <taxon>Rhabditina</taxon>
        <taxon>Diplogasteromorpha</taxon>
        <taxon>Diplogasteroidea</taxon>
        <taxon>Neodiplogasteridae</taxon>
        <taxon>Pristionchus</taxon>
    </lineage>
</organism>
<protein>
    <submittedName>
        <fullName evidence="1">Uncharacterized protein</fullName>
    </submittedName>
</protein>
<dbReference type="AlphaFoldDB" id="A0AAV5WJY2"/>
<comment type="caution">
    <text evidence="1">The sequence shown here is derived from an EMBL/GenBank/DDBJ whole genome shotgun (WGS) entry which is preliminary data.</text>
</comment>
<keyword evidence="2" id="KW-1185">Reference proteome</keyword>
<reference evidence="1" key="1">
    <citation type="submission" date="2023-10" db="EMBL/GenBank/DDBJ databases">
        <title>Genome assembly of Pristionchus species.</title>
        <authorList>
            <person name="Yoshida K."/>
            <person name="Sommer R.J."/>
        </authorList>
    </citation>
    <scope>NUCLEOTIDE SEQUENCE</scope>
    <source>
        <strain evidence="1">RS5133</strain>
    </source>
</reference>
<feature type="non-terminal residue" evidence="1">
    <location>
        <position position="1"/>
    </location>
</feature>
<dbReference type="EMBL" id="BTSY01000006">
    <property type="protein sequence ID" value="GMT31743.1"/>
    <property type="molecule type" value="Genomic_DNA"/>
</dbReference>